<keyword evidence="2" id="KW-1185">Reference proteome</keyword>
<dbReference type="InterPro" id="IPR011856">
    <property type="entry name" value="tRNA_endonuc-like_dom_sf"/>
</dbReference>
<dbReference type="AlphaFoldDB" id="A0A926QMJ6"/>
<gene>
    <name evidence="1" type="ORF">ICC18_32285</name>
</gene>
<comment type="caution">
    <text evidence="1">The sequence shown here is derived from an EMBL/GenBank/DDBJ whole genome shotgun (WGS) entry which is preliminary data.</text>
</comment>
<dbReference type="EMBL" id="JACVVD010000024">
    <property type="protein sequence ID" value="MBD0384715.1"/>
    <property type="molecule type" value="Genomic_DNA"/>
</dbReference>
<accession>A0A926QMJ6</accession>
<proteinExistence type="predicted"/>
<organism evidence="1 2">
    <name type="scientific">Paenibacillus sedimenti</name>
    <dbReference type="NCBI Taxonomy" id="2770274"/>
    <lineage>
        <taxon>Bacteria</taxon>
        <taxon>Bacillati</taxon>
        <taxon>Bacillota</taxon>
        <taxon>Bacilli</taxon>
        <taxon>Bacillales</taxon>
        <taxon>Paenibacillaceae</taxon>
        <taxon>Paenibacillus</taxon>
    </lineage>
</organism>
<dbReference type="GO" id="GO:0003676">
    <property type="term" value="F:nucleic acid binding"/>
    <property type="evidence" value="ECO:0007669"/>
    <property type="project" value="InterPro"/>
</dbReference>
<sequence>MKNSRNSMYSEYSCKLYKNNVVEEKYMYTPVVKENLGSNRWHVYSKKIKREVRLKGDLEYDHWVLIETNPMVLDFCEKPKQIIYIVNGKPIKSVFDMWIKWKGGNEEFVAVNYSYEIDSTHKRKKDSAIEKVNAQRMWCYEHDFAYSVNRENEIRKNLILLENKKILLPYMGQAINSEIEIVDAIKNKIDNGCTRINQIEQELTKYHKTKIRRIAYLLIVEGILESNIDRYPIGHNTEVYIK</sequence>
<protein>
    <recommendedName>
        <fullName evidence="3">TnsA endonuclease N-terminal domain-containing protein</fullName>
    </recommendedName>
</protein>
<dbReference type="Proteomes" id="UP000650466">
    <property type="component" value="Unassembled WGS sequence"/>
</dbReference>
<evidence type="ECO:0008006" key="3">
    <source>
        <dbReference type="Google" id="ProtNLM"/>
    </source>
</evidence>
<evidence type="ECO:0000313" key="1">
    <source>
        <dbReference type="EMBL" id="MBD0384715.1"/>
    </source>
</evidence>
<dbReference type="RefSeq" id="WP_188178473.1">
    <property type="nucleotide sequence ID" value="NZ_JACVVD010000024.1"/>
</dbReference>
<dbReference type="Gene3D" id="3.40.1350.10">
    <property type="match status" value="1"/>
</dbReference>
<name>A0A926QMJ6_9BACL</name>
<reference evidence="1" key="1">
    <citation type="submission" date="2020-09" db="EMBL/GenBank/DDBJ databases">
        <title>Draft Genome Sequence of Paenibacillus sp. WST5.</title>
        <authorList>
            <person name="Bao Z."/>
        </authorList>
    </citation>
    <scope>NUCLEOTIDE SEQUENCE</scope>
    <source>
        <strain evidence="1">WST5</strain>
    </source>
</reference>
<evidence type="ECO:0000313" key="2">
    <source>
        <dbReference type="Proteomes" id="UP000650466"/>
    </source>
</evidence>